<dbReference type="PROSITE" id="PS00041">
    <property type="entry name" value="HTH_ARAC_FAMILY_1"/>
    <property type="match status" value="1"/>
</dbReference>
<dbReference type="SUPFAM" id="SSF51215">
    <property type="entry name" value="Regulatory protein AraC"/>
    <property type="match status" value="1"/>
</dbReference>
<evidence type="ECO:0000256" key="1">
    <source>
        <dbReference type="ARBA" id="ARBA00023015"/>
    </source>
</evidence>
<dbReference type="InterPro" id="IPR009057">
    <property type="entry name" value="Homeodomain-like_sf"/>
</dbReference>
<gene>
    <name evidence="5" type="ORF">I6U51_21100</name>
</gene>
<dbReference type="PANTHER" id="PTHR43280">
    <property type="entry name" value="ARAC-FAMILY TRANSCRIPTIONAL REGULATOR"/>
    <property type="match status" value="1"/>
</dbReference>
<keyword evidence="1" id="KW-0805">Transcription regulation</keyword>
<dbReference type="InterPro" id="IPR018062">
    <property type="entry name" value="HTH_AraC-typ_CS"/>
</dbReference>
<dbReference type="CDD" id="cd06986">
    <property type="entry name" value="cupin_MmsR-like_N"/>
    <property type="match status" value="1"/>
</dbReference>
<dbReference type="PANTHER" id="PTHR43280:SF28">
    <property type="entry name" value="HTH-TYPE TRANSCRIPTIONAL ACTIVATOR RHAS"/>
    <property type="match status" value="1"/>
</dbReference>
<keyword evidence="2" id="KW-0238">DNA-binding</keyword>
<dbReference type="Gene3D" id="2.60.120.10">
    <property type="entry name" value="Jelly Rolls"/>
    <property type="match status" value="1"/>
</dbReference>
<keyword evidence="3" id="KW-0804">Transcription</keyword>
<dbReference type="Gene3D" id="1.10.10.60">
    <property type="entry name" value="Homeodomain-like"/>
    <property type="match status" value="2"/>
</dbReference>
<protein>
    <submittedName>
        <fullName evidence="5">AraC family transcriptional regulator</fullName>
    </submittedName>
</protein>
<dbReference type="AlphaFoldDB" id="A0A934M5K1"/>
<dbReference type="Pfam" id="PF12833">
    <property type="entry name" value="HTH_18"/>
    <property type="match status" value="1"/>
</dbReference>
<evidence type="ECO:0000313" key="6">
    <source>
        <dbReference type="Proteomes" id="UP000622687"/>
    </source>
</evidence>
<dbReference type="InterPro" id="IPR037923">
    <property type="entry name" value="HTH-like"/>
</dbReference>
<dbReference type="RefSeq" id="WP_211144529.1">
    <property type="nucleotide sequence ID" value="NZ_JAEEGB010000038.1"/>
</dbReference>
<dbReference type="Pfam" id="PF02311">
    <property type="entry name" value="AraC_binding"/>
    <property type="match status" value="1"/>
</dbReference>
<dbReference type="PRINTS" id="PR00032">
    <property type="entry name" value="HTHARAC"/>
</dbReference>
<dbReference type="SUPFAM" id="SSF46689">
    <property type="entry name" value="Homeodomain-like"/>
    <property type="match status" value="2"/>
</dbReference>
<dbReference type="InterPro" id="IPR020449">
    <property type="entry name" value="Tscrpt_reg_AraC-type_HTH"/>
</dbReference>
<reference evidence="5" key="1">
    <citation type="submission" date="2020-12" db="EMBL/GenBank/DDBJ databases">
        <title>Clostridium thailandense sp. nov., a novel acetogenic bacterium isolated from peat land soil in Thailand.</title>
        <authorList>
            <person name="Chaikitkaew S."/>
            <person name="Birkeland N.K."/>
        </authorList>
    </citation>
    <scope>NUCLEOTIDE SEQUENCE</scope>
    <source>
        <strain evidence="5">DSM 17425</strain>
    </source>
</reference>
<name>A0A934M5K1_9CLOT</name>
<dbReference type="PROSITE" id="PS01124">
    <property type="entry name" value="HTH_ARAC_FAMILY_2"/>
    <property type="match status" value="1"/>
</dbReference>
<dbReference type="EMBL" id="JAEEGB010000038">
    <property type="protein sequence ID" value="MBI6875175.1"/>
    <property type="molecule type" value="Genomic_DNA"/>
</dbReference>
<evidence type="ECO:0000256" key="3">
    <source>
        <dbReference type="ARBA" id="ARBA00023163"/>
    </source>
</evidence>
<proteinExistence type="predicted"/>
<dbReference type="GO" id="GO:0003700">
    <property type="term" value="F:DNA-binding transcription factor activity"/>
    <property type="evidence" value="ECO:0007669"/>
    <property type="project" value="InterPro"/>
</dbReference>
<dbReference type="SMART" id="SM00342">
    <property type="entry name" value="HTH_ARAC"/>
    <property type="match status" value="1"/>
</dbReference>
<dbReference type="InterPro" id="IPR014710">
    <property type="entry name" value="RmlC-like_jellyroll"/>
</dbReference>
<dbReference type="InterPro" id="IPR003313">
    <property type="entry name" value="AraC-bd"/>
</dbReference>
<organism evidence="5 6">
    <name type="scientific">Clostridium aciditolerans</name>
    <dbReference type="NCBI Taxonomy" id="339861"/>
    <lineage>
        <taxon>Bacteria</taxon>
        <taxon>Bacillati</taxon>
        <taxon>Bacillota</taxon>
        <taxon>Clostridia</taxon>
        <taxon>Eubacteriales</taxon>
        <taxon>Clostridiaceae</taxon>
        <taxon>Clostridium</taxon>
    </lineage>
</organism>
<sequence>MDKVDILKTNVRPSKEMFIYECGYEYCAPTKPFEYIHINYYLLHYIIDGEGYFIMDGVKHHLKKGDGFFIPPYKDNNYYPDSDNPWVYRWVGFNGTECKKLLKMSGFYDGNYTFAYDFENGLKDNFLNIYLSFKNGDYFSSLGFLYQVFGKLIKEYENESNKLSNPKEIYTDKAVEFIEENYNKQISVTEISKSLNIDRSHFFKCFRDVMNISPQQYLINFRLSKSQDLLRKSSFSISTISSLVGFSSPEYYSKIFKKYIGITPNEFRGKYTKK</sequence>
<evidence type="ECO:0000313" key="5">
    <source>
        <dbReference type="EMBL" id="MBI6875175.1"/>
    </source>
</evidence>
<accession>A0A934M5K1</accession>
<feature type="domain" description="HTH araC/xylS-type" evidence="4">
    <location>
        <begin position="172"/>
        <end position="270"/>
    </location>
</feature>
<dbReference type="Proteomes" id="UP000622687">
    <property type="component" value="Unassembled WGS sequence"/>
</dbReference>
<dbReference type="GO" id="GO:0043565">
    <property type="term" value="F:sequence-specific DNA binding"/>
    <property type="evidence" value="ECO:0007669"/>
    <property type="project" value="InterPro"/>
</dbReference>
<evidence type="ECO:0000259" key="4">
    <source>
        <dbReference type="PROSITE" id="PS01124"/>
    </source>
</evidence>
<comment type="caution">
    <text evidence="5">The sequence shown here is derived from an EMBL/GenBank/DDBJ whole genome shotgun (WGS) entry which is preliminary data.</text>
</comment>
<evidence type="ECO:0000256" key="2">
    <source>
        <dbReference type="ARBA" id="ARBA00023125"/>
    </source>
</evidence>
<keyword evidence="6" id="KW-1185">Reference proteome</keyword>
<dbReference type="InterPro" id="IPR018060">
    <property type="entry name" value="HTH_AraC"/>
</dbReference>